<dbReference type="EMBL" id="AYKW01000007">
    <property type="protein sequence ID" value="PIL33593.1"/>
    <property type="molecule type" value="Genomic_DNA"/>
</dbReference>
<dbReference type="AlphaFoldDB" id="A0A2G8SIJ7"/>
<name>A0A2G8SIJ7_9APHY</name>
<evidence type="ECO:0000259" key="3">
    <source>
        <dbReference type="Pfam" id="PF26640"/>
    </source>
</evidence>
<accession>A0A2G8SIJ7</accession>
<evidence type="ECO:0000313" key="5">
    <source>
        <dbReference type="Proteomes" id="UP000230002"/>
    </source>
</evidence>
<organism evidence="4 5">
    <name type="scientific">Ganoderma sinense ZZ0214-1</name>
    <dbReference type="NCBI Taxonomy" id="1077348"/>
    <lineage>
        <taxon>Eukaryota</taxon>
        <taxon>Fungi</taxon>
        <taxon>Dikarya</taxon>
        <taxon>Basidiomycota</taxon>
        <taxon>Agaricomycotina</taxon>
        <taxon>Agaricomycetes</taxon>
        <taxon>Polyporales</taxon>
        <taxon>Polyporaceae</taxon>
        <taxon>Ganoderma</taxon>
    </lineage>
</organism>
<evidence type="ECO:0000313" key="4">
    <source>
        <dbReference type="EMBL" id="PIL33593.1"/>
    </source>
</evidence>
<reference evidence="4 5" key="1">
    <citation type="journal article" date="2015" name="Sci. Rep.">
        <title>Chromosome-level genome map provides insights into diverse defense mechanisms in the medicinal fungus Ganoderma sinense.</title>
        <authorList>
            <person name="Zhu Y."/>
            <person name="Xu J."/>
            <person name="Sun C."/>
            <person name="Zhou S."/>
            <person name="Xu H."/>
            <person name="Nelson D.R."/>
            <person name="Qian J."/>
            <person name="Song J."/>
            <person name="Luo H."/>
            <person name="Xiang L."/>
            <person name="Li Y."/>
            <person name="Xu Z."/>
            <person name="Ji A."/>
            <person name="Wang L."/>
            <person name="Lu S."/>
            <person name="Hayward A."/>
            <person name="Sun W."/>
            <person name="Li X."/>
            <person name="Schwartz D.C."/>
            <person name="Wang Y."/>
            <person name="Chen S."/>
        </authorList>
    </citation>
    <scope>NUCLEOTIDE SEQUENCE [LARGE SCALE GENOMIC DNA]</scope>
    <source>
        <strain evidence="4 5">ZZ0214-1</strain>
    </source>
</reference>
<dbReference type="PANTHER" id="PTHR10622">
    <property type="entry name" value="HET DOMAIN-CONTAINING PROTEIN"/>
    <property type="match status" value="1"/>
</dbReference>
<dbReference type="Pfam" id="PF26640">
    <property type="entry name" value="DUF8212"/>
    <property type="match status" value="1"/>
</dbReference>
<comment type="caution">
    <text evidence="4">The sequence shown here is derived from an EMBL/GenBank/DDBJ whole genome shotgun (WGS) entry which is preliminary data.</text>
</comment>
<evidence type="ECO:0000259" key="2">
    <source>
        <dbReference type="Pfam" id="PF06985"/>
    </source>
</evidence>
<dbReference type="InterPro" id="IPR010730">
    <property type="entry name" value="HET"/>
</dbReference>
<dbReference type="PANTHER" id="PTHR10622:SF10">
    <property type="entry name" value="HET DOMAIN-CONTAINING PROTEIN"/>
    <property type="match status" value="1"/>
</dbReference>
<sequence>MWLLSTDRAELHHFPSPEAIIGGYAILSHTWGDNEQTFQETQALRHWCKEIGKNPRDFSSEKVRQCCILAERHGYHWVWDDTCCIDKTSSSELSEAINSMFLWYSCAEVCFAYLAEVESSCQLDAPMSAFRTARWHSRGWTLQELIAPTVVIFVSRDWQAIGNKVELALLLQEVTGVFSRVLTREVHCSTVSVAERMLWASKRSTTRVEDEAYCLMGLFNVNMPTIYGEGRQAFRRLQQEIMKQSFDTSLFAWGACTRLHSVTPVMPQEIYRFLNTSSQHHVYVLADSPKRFLKPWGRTIRYTPSANDPLQPYLDHQVATNPVSQPDSTGARTQSPSGPFGPLELPMFSVTSYGLKCRFPIIESDRLTVAVLLCDNSREHIGLFLHPSNDSLRDPSRRRYNIGHGFRNASNYVGFARLVSLGNDFYNLRLRGKPVTAQWRDVFIADSPPPTKTDVASTLCSRLHSIAPAPPFRLPHWLIGRLALVGMELQNLNVEDAPADGVPFRMAATFEDVNVDEGLCLILGTCTQLPSGPAHWARAIIPQCSAPLAPESHDCREHHIHAWPGRAKDFGDAERTVRLSFSRCTLTPAHTLVVHIELEGRVYNALKERKNIMLPSWPSPGYRAVRSLVDSRALLPSRS</sequence>
<dbReference type="OrthoDB" id="2742526at2759"/>
<dbReference type="STRING" id="1077348.A0A2G8SIJ7"/>
<feature type="compositionally biased region" description="Polar residues" evidence="1">
    <location>
        <begin position="319"/>
        <end position="337"/>
    </location>
</feature>
<evidence type="ECO:0000256" key="1">
    <source>
        <dbReference type="SAM" id="MobiDB-lite"/>
    </source>
</evidence>
<proteinExistence type="predicted"/>
<protein>
    <submittedName>
        <fullName evidence="4">Uncharacterized protein</fullName>
    </submittedName>
</protein>
<feature type="domain" description="Heterokaryon incompatibility" evidence="2">
    <location>
        <begin position="24"/>
        <end position="119"/>
    </location>
</feature>
<dbReference type="InterPro" id="IPR058525">
    <property type="entry name" value="DUF8212"/>
</dbReference>
<keyword evidence="5" id="KW-1185">Reference proteome</keyword>
<feature type="domain" description="DUF8212" evidence="3">
    <location>
        <begin position="232"/>
        <end position="312"/>
    </location>
</feature>
<feature type="region of interest" description="Disordered" evidence="1">
    <location>
        <begin position="319"/>
        <end position="340"/>
    </location>
</feature>
<dbReference type="Proteomes" id="UP000230002">
    <property type="component" value="Unassembled WGS sequence"/>
</dbReference>
<dbReference type="Pfam" id="PF06985">
    <property type="entry name" value="HET"/>
    <property type="match status" value="1"/>
</dbReference>
<gene>
    <name evidence="4" type="ORF">GSI_04216</name>
</gene>